<proteinExistence type="predicted"/>
<feature type="signal peptide" evidence="1">
    <location>
        <begin position="1"/>
        <end position="19"/>
    </location>
</feature>
<name>A0A7E4ZY69_PANRE</name>
<keyword evidence="1" id="KW-0732">Signal</keyword>
<reference evidence="2" key="1">
    <citation type="journal article" date="2013" name="Genetics">
        <title>The draft genome and transcriptome of Panagrellus redivivus are shaped by the harsh demands of a free-living lifestyle.</title>
        <authorList>
            <person name="Srinivasan J."/>
            <person name="Dillman A.R."/>
            <person name="Macchietto M.G."/>
            <person name="Heikkinen L."/>
            <person name="Lakso M."/>
            <person name="Fracchia K.M."/>
            <person name="Antoshechkin I."/>
            <person name="Mortazavi A."/>
            <person name="Wong G."/>
            <person name="Sternberg P.W."/>
        </authorList>
    </citation>
    <scope>NUCLEOTIDE SEQUENCE [LARGE SCALE GENOMIC DNA]</scope>
    <source>
        <strain evidence="2">MT8872</strain>
    </source>
</reference>
<keyword evidence="2" id="KW-1185">Reference proteome</keyword>
<evidence type="ECO:0000313" key="3">
    <source>
        <dbReference type="WBParaSite" id="Pan_g2562.t1"/>
    </source>
</evidence>
<feature type="chain" id="PRO_5028858505" evidence="1">
    <location>
        <begin position="20"/>
        <end position="135"/>
    </location>
</feature>
<dbReference type="AlphaFoldDB" id="A0A7E4ZY69"/>
<evidence type="ECO:0000256" key="1">
    <source>
        <dbReference type="SAM" id="SignalP"/>
    </source>
</evidence>
<dbReference type="WBParaSite" id="Pan_g2562.t1">
    <property type="protein sequence ID" value="Pan_g2562.t1"/>
    <property type="gene ID" value="Pan_g2562"/>
</dbReference>
<protein>
    <submittedName>
        <fullName evidence="3">Reelin domain-containing protein</fullName>
    </submittedName>
</protein>
<sequence>MNFQISITLLLASASFVLSNSHGYRSEHYVRASGDFFCHGKPFDYFLTFYQDKDATHKVEIGTGKIQHGSLEYVIAAYDDIINPLLDIYAEMEFKCDCLKVWTSEKSPRSAKVERYNDVFKNFWYLGNIELSKLC</sequence>
<organism evidence="2 3">
    <name type="scientific">Panagrellus redivivus</name>
    <name type="common">Microworm</name>
    <dbReference type="NCBI Taxonomy" id="6233"/>
    <lineage>
        <taxon>Eukaryota</taxon>
        <taxon>Metazoa</taxon>
        <taxon>Ecdysozoa</taxon>
        <taxon>Nematoda</taxon>
        <taxon>Chromadorea</taxon>
        <taxon>Rhabditida</taxon>
        <taxon>Tylenchina</taxon>
        <taxon>Panagrolaimomorpha</taxon>
        <taxon>Panagrolaimoidea</taxon>
        <taxon>Panagrolaimidae</taxon>
        <taxon>Panagrellus</taxon>
    </lineage>
</organism>
<dbReference type="Proteomes" id="UP000492821">
    <property type="component" value="Unassembled WGS sequence"/>
</dbReference>
<accession>A0A7E4ZY69</accession>
<reference evidence="3" key="2">
    <citation type="submission" date="2020-10" db="UniProtKB">
        <authorList>
            <consortium name="WormBaseParasite"/>
        </authorList>
    </citation>
    <scope>IDENTIFICATION</scope>
</reference>
<evidence type="ECO:0000313" key="2">
    <source>
        <dbReference type="Proteomes" id="UP000492821"/>
    </source>
</evidence>